<dbReference type="Gene3D" id="3.30.930.10">
    <property type="entry name" value="Bira Bifunctional Protein, Domain 2"/>
    <property type="match status" value="1"/>
</dbReference>
<dbReference type="InParanoid" id="F1A195"/>
<gene>
    <name evidence="11" type="ORF">DICPUDRAFT_8517</name>
</gene>
<keyword evidence="5" id="KW-0648">Protein biosynthesis</keyword>
<feature type="binding site" evidence="8">
    <location>
        <position position="404"/>
    </location>
    <ligand>
        <name>L-serine</name>
        <dbReference type="ChEBI" id="CHEBI:33384"/>
    </ligand>
</feature>
<dbReference type="eggNOG" id="KOG2509">
    <property type="taxonomic scope" value="Eukaryota"/>
</dbReference>
<feature type="domain" description="Aminoacyl-transfer RNA synthetases class-II family profile" evidence="10">
    <location>
        <begin position="190"/>
        <end position="431"/>
    </location>
</feature>
<feature type="binding site" evidence="9">
    <location>
        <begin position="269"/>
        <end position="271"/>
    </location>
    <ligand>
        <name>ATP</name>
        <dbReference type="ChEBI" id="CHEBI:30616"/>
    </ligand>
</feature>
<sequence>PYIKPRINFQFIKDNFKSIQENINIRKSGIDLESLIKNYDEYRIVKKELDFKRSKRNEIASQMKSLLKNSPQSDRLQLVEQGKLVKEEVISLEKQHDKLFNHITLESLKIPNNTHPESPIGPESSARVIQLVNEKPNFGSDQKVKDHLEIGEECGLIKSASKTTGHKYYYFTREAAMLEMALSFWAFSKLSYKYGFTSVITPDLIHPNLAEGCGFHARSDADQLFWIKDRELCLSATSEIPLAGMYSHNEPIHENDLPIKMVGYSHCFRPEVGKGAQNRGIYRVHQFSKVEMFVISTPEQSNQILEDLLKIQLELFTDLGLHFRVLDMPTEDLGAPAFKKYDIEVWIPSKNDYGEISSASNCTNYQSKRLNIKYTNNNNNNNNNNIIDLDNDENSTQTFAHTLNGTACAIPRLILAILENNQQKDGSVLIPKVLRPFMNNQEYIYPLKK</sequence>
<proteinExistence type="predicted"/>
<dbReference type="STRING" id="5786.F1A195"/>
<dbReference type="PIRSF" id="PIRSF001529">
    <property type="entry name" value="Ser-tRNA-synth_IIa"/>
    <property type="match status" value="1"/>
</dbReference>
<dbReference type="InterPro" id="IPR042103">
    <property type="entry name" value="SerRS_1_N_sf"/>
</dbReference>
<evidence type="ECO:0000259" key="10">
    <source>
        <dbReference type="PROSITE" id="PS50862"/>
    </source>
</evidence>
<feature type="site" description="Important for serine binding" evidence="8">
    <location>
        <position position="406"/>
    </location>
</feature>
<dbReference type="OMA" id="EQNCIDR"/>
<feature type="binding site" evidence="8">
    <location>
        <position position="269"/>
    </location>
    <ligand>
        <name>L-serine</name>
        <dbReference type="ChEBI" id="CHEBI:33384"/>
    </ligand>
</feature>
<dbReference type="GO" id="GO:0004828">
    <property type="term" value="F:serine-tRNA ligase activity"/>
    <property type="evidence" value="ECO:0000318"/>
    <property type="project" value="GO_Central"/>
</dbReference>
<dbReference type="VEuPathDB" id="AmoebaDB:DICPUDRAFT_8517"/>
<dbReference type="InterPro" id="IPR015866">
    <property type="entry name" value="Ser-tRNA-synth_1_N"/>
</dbReference>
<dbReference type="InterPro" id="IPR010978">
    <property type="entry name" value="tRNA-bd_arm"/>
</dbReference>
<evidence type="ECO:0000256" key="6">
    <source>
        <dbReference type="ARBA" id="ARBA00023146"/>
    </source>
</evidence>
<evidence type="ECO:0000256" key="1">
    <source>
        <dbReference type="ARBA" id="ARBA00012840"/>
    </source>
</evidence>
<dbReference type="InterPro" id="IPR006195">
    <property type="entry name" value="aa-tRNA-synth_II"/>
</dbReference>
<dbReference type="PANTHER" id="PTHR11778">
    <property type="entry name" value="SERYL-TRNA SYNTHETASE"/>
    <property type="match status" value="1"/>
</dbReference>
<dbReference type="GO" id="GO:0005524">
    <property type="term" value="F:ATP binding"/>
    <property type="evidence" value="ECO:0007669"/>
    <property type="project" value="UniProtKB-KW"/>
</dbReference>
<dbReference type="GO" id="GO:0005739">
    <property type="term" value="C:mitochondrion"/>
    <property type="evidence" value="ECO:0000318"/>
    <property type="project" value="GO_Central"/>
</dbReference>
<keyword evidence="3" id="KW-0547">Nucleotide-binding</keyword>
<keyword evidence="6" id="KW-0030">Aminoacyl-tRNA synthetase</keyword>
<feature type="non-terminal residue" evidence="11">
    <location>
        <position position="449"/>
    </location>
</feature>
<feature type="binding site" evidence="8">
    <location>
        <position position="291"/>
    </location>
    <ligand>
        <name>L-serine</name>
        <dbReference type="ChEBI" id="CHEBI:33384"/>
    </ligand>
</feature>
<dbReference type="FunFam" id="3.30.930.10:FF:000055">
    <property type="entry name" value="Serine--tRNA ligase"/>
    <property type="match status" value="1"/>
</dbReference>
<dbReference type="SUPFAM" id="SSF46589">
    <property type="entry name" value="tRNA-binding arm"/>
    <property type="match status" value="1"/>
</dbReference>
<dbReference type="Proteomes" id="UP000001064">
    <property type="component" value="Unassembled WGS sequence"/>
</dbReference>
<evidence type="ECO:0000313" key="11">
    <source>
        <dbReference type="EMBL" id="EGC30028.1"/>
    </source>
</evidence>
<feature type="non-terminal residue" evidence="11">
    <location>
        <position position="1"/>
    </location>
</feature>
<keyword evidence="2" id="KW-0436">Ligase</keyword>
<evidence type="ECO:0000256" key="5">
    <source>
        <dbReference type="ARBA" id="ARBA00022917"/>
    </source>
</evidence>
<feature type="binding site" evidence="9">
    <location>
        <begin position="284"/>
        <end position="287"/>
    </location>
    <ligand>
        <name>ATP</name>
        <dbReference type="ChEBI" id="CHEBI:30616"/>
    </ligand>
</feature>
<evidence type="ECO:0000256" key="3">
    <source>
        <dbReference type="ARBA" id="ARBA00022741"/>
    </source>
</evidence>
<dbReference type="EC" id="6.1.1.11" evidence="1"/>
<dbReference type="InterPro" id="IPR002314">
    <property type="entry name" value="aa-tRNA-synt_IIb"/>
</dbReference>
<dbReference type="Pfam" id="PF00587">
    <property type="entry name" value="tRNA-synt_2b"/>
    <property type="match status" value="1"/>
</dbReference>
<dbReference type="AlphaFoldDB" id="F1A195"/>
<dbReference type="PRINTS" id="PR00981">
    <property type="entry name" value="TRNASYNTHSER"/>
</dbReference>
<dbReference type="KEGG" id="dpp:DICPUDRAFT_8517"/>
<dbReference type="GeneID" id="10511364"/>
<evidence type="ECO:0000256" key="8">
    <source>
        <dbReference type="PIRSR" id="PIRSR001529-1"/>
    </source>
</evidence>
<dbReference type="Gene3D" id="1.10.287.40">
    <property type="entry name" value="Serine-tRNA synthetase, tRNA binding domain"/>
    <property type="match status" value="1"/>
</dbReference>
<evidence type="ECO:0000256" key="2">
    <source>
        <dbReference type="ARBA" id="ARBA00022598"/>
    </source>
</evidence>
<evidence type="ECO:0000256" key="9">
    <source>
        <dbReference type="PIRSR" id="PIRSR001529-2"/>
    </source>
</evidence>
<dbReference type="FunCoup" id="F1A195">
    <property type="interactions" value="487"/>
</dbReference>
<protein>
    <recommendedName>
        <fullName evidence="1">serine--tRNA ligase</fullName>
        <ecNumber evidence="1">6.1.1.11</ecNumber>
    </recommendedName>
    <alternativeName>
        <fullName evidence="7">Seryl-tRNA synthetase</fullName>
    </alternativeName>
</protein>
<dbReference type="InterPro" id="IPR002317">
    <property type="entry name" value="Ser-tRNA-ligase_type_1"/>
</dbReference>
<dbReference type="OrthoDB" id="10264585at2759"/>
<dbReference type="SUPFAM" id="SSF55681">
    <property type="entry name" value="Class II aaRS and biotin synthetases"/>
    <property type="match status" value="1"/>
</dbReference>
<feature type="binding site" evidence="9">
    <location>
        <begin position="355"/>
        <end position="358"/>
    </location>
    <ligand>
        <name>ATP</name>
        <dbReference type="ChEBI" id="CHEBI:30616"/>
    </ligand>
</feature>
<dbReference type="NCBIfam" id="TIGR00414">
    <property type="entry name" value="serS"/>
    <property type="match status" value="1"/>
</dbReference>
<dbReference type="Pfam" id="PF02403">
    <property type="entry name" value="Seryl_tRNA_N"/>
    <property type="match status" value="1"/>
</dbReference>
<dbReference type="GO" id="GO:0000049">
    <property type="term" value="F:tRNA binding"/>
    <property type="evidence" value="ECO:0000318"/>
    <property type="project" value="GO_Central"/>
</dbReference>
<accession>F1A195</accession>
<dbReference type="PROSITE" id="PS50862">
    <property type="entry name" value="AA_TRNA_LIGASE_II"/>
    <property type="match status" value="1"/>
</dbReference>
<dbReference type="InterPro" id="IPR045864">
    <property type="entry name" value="aa-tRNA-synth_II/BPL/LPL"/>
</dbReference>
<keyword evidence="4 9" id="KW-0067">ATP-binding</keyword>
<keyword evidence="12" id="KW-1185">Reference proteome</keyword>
<reference evidence="12" key="1">
    <citation type="journal article" date="2011" name="Genome Biol.">
        <title>Comparative genomics of the social amoebae Dictyostelium discoideum and Dictyostelium purpureum.</title>
        <authorList>
            <consortium name="US DOE Joint Genome Institute (JGI-PGF)"/>
            <person name="Sucgang R."/>
            <person name="Kuo A."/>
            <person name="Tian X."/>
            <person name="Salerno W."/>
            <person name="Parikh A."/>
            <person name="Feasley C.L."/>
            <person name="Dalin E."/>
            <person name="Tu H."/>
            <person name="Huang E."/>
            <person name="Barry K."/>
            <person name="Lindquist E."/>
            <person name="Shapiro H."/>
            <person name="Bruce D."/>
            <person name="Schmutz J."/>
            <person name="Salamov A."/>
            <person name="Fey P."/>
            <person name="Gaudet P."/>
            <person name="Anjard C."/>
            <person name="Babu M.M."/>
            <person name="Basu S."/>
            <person name="Bushmanova Y."/>
            <person name="van der Wel H."/>
            <person name="Katoh-Kurasawa M."/>
            <person name="Dinh C."/>
            <person name="Coutinho P.M."/>
            <person name="Saito T."/>
            <person name="Elias M."/>
            <person name="Schaap P."/>
            <person name="Kay R.R."/>
            <person name="Henrissat B."/>
            <person name="Eichinger L."/>
            <person name="Rivero F."/>
            <person name="Putnam N.H."/>
            <person name="West C.M."/>
            <person name="Loomis W.F."/>
            <person name="Chisholm R.L."/>
            <person name="Shaulsky G."/>
            <person name="Strassmann J.E."/>
            <person name="Queller D.C."/>
            <person name="Kuspa A."/>
            <person name="Grigoriev I.V."/>
        </authorList>
    </citation>
    <scope>NUCLEOTIDE SEQUENCE [LARGE SCALE GENOMIC DNA]</scope>
    <source>
        <strain evidence="12">QSDP1</strain>
    </source>
</reference>
<feature type="binding site" evidence="8">
    <location>
        <position position="237"/>
    </location>
    <ligand>
        <name>L-serine</name>
        <dbReference type="ChEBI" id="CHEBI:33384"/>
    </ligand>
</feature>
<dbReference type="GO" id="GO:0070158">
    <property type="term" value="P:mitochondrial seryl-tRNA aminoacylation"/>
    <property type="evidence" value="ECO:0000318"/>
    <property type="project" value="GO_Central"/>
</dbReference>
<evidence type="ECO:0000256" key="4">
    <source>
        <dbReference type="ARBA" id="ARBA00022840"/>
    </source>
</evidence>
<name>F1A195_DICPU</name>
<dbReference type="RefSeq" id="XP_003293439.1">
    <property type="nucleotide sequence ID" value="XM_003293391.1"/>
</dbReference>
<evidence type="ECO:0000313" key="12">
    <source>
        <dbReference type="Proteomes" id="UP000001064"/>
    </source>
</evidence>
<evidence type="ECO:0000256" key="7">
    <source>
        <dbReference type="ARBA" id="ARBA00031113"/>
    </source>
</evidence>
<dbReference type="EMBL" id="GL871365">
    <property type="protein sequence ID" value="EGC30028.1"/>
    <property type="molecule type" value="Genomic_DNA"/>
</dbReference>
<organism evidence="11 12">
    <name type="scientific">Dictyostelium purpureum</name>
    <name type="common">Slime mold</name>
    <dbReference type="NCBI Taxonomy" id="5786"/>
    <lineage>
        <taxon>Eukaryota</taxon>
        <taxon>Amoebozoa</taxon>
        <taxon>Evosea</taxon>
        <taxon>Eumycetozoa</taxon>
        <taxon>Dictyostelia</taxon>
        <taxon>Dictyosteliales</taxon>
        <taxon>Dictyosteliaceae</taxon>
        <taxon>Dictyostelium</taxon>
    </lineage>
</organism>